<name>A0A0A9BP42_ARUDO</name>
<evidence type="ECO:0000313" key="1">
    <source>
        <dbReference type="EMBL" id="JAD65704.1"/>
    </source>
</evidence>
<protein>
    <submittedName>
        <fullName evidence="1">Uncharacterized protein</fullName>
    </submittedName>
</protein>
<dbReference type="EMBL" id="GBRH01232191">
    <property type="protein sequence ID" value="JAD65704.1"/>
    <property type="molecule type" value="Transcribed_RNA"/>
</dbReference>
<sequence>MATRVLFITVKT</sequence>
<accession>A0A0A9BP42</accession>
<proteinExistence type="predicted"/>
<reference evidence="1" key="1">
    <citation type="submission" date="2014-09" db="EMBL/GenBank/DDBJ databases">
        <authorList>
            <person name="Magalhaes I.L.F."/>
            <person name="Oliveira U."/>
            <person name="Santos F.R."/>
            <person name="Vidigal T.H.D.A."/>
            <person name="Brescovit A.D."/>
            <person name="Santos A.J."/>
        </authorList>
    </citation>
    <scope>NUCLEOTIDE SEQUENCE</scope>
    <source>
        <tissue evidence="1">Shoot tissue taken approximately 20 cm above the soil surface</tissue>
    </source>
</reference>
<reference evidence="1" key="2">
    <citation type="journal article" date="2015" name="Data Brief">
        <title>Shoot transcriptome of the giant reed, Arundo donax.</title>
        <authorList>
            <person name="Barrero R.A."/>
            <person name="Guerrero F.D."/>
            <person name="Moolhuijzen P."/>
            <person name="Goolsby J.A."/>
            <person name="Tidwell J."/>
            <person name="Bellgard S.E."/>
            <person name="Bellgard M.I."/>
        </authorList>
    </citation>
    <scope>NUCLEOTIDE SEQUENCE</scope>
    <source>
        <tissue evidence="1">Shoot tissue taken approximately 20 cm above the soil surface</tissue>
    </source>
</reference>
<organism evidence="1">
    <name type="scientific">Arundo donax</name>
    <name type="common">Giant reed</name>
    <name type="synonym">Donax arundinaceus</name>
    <dbReference type="NCBI Taxonomy" id="35708"/>
    <lineage>
        <taxon>Eukaryota</taxon>
        <taxon>Viridiplantae</taxon>
        <taxon>Streptophyta</taxon>
        <taxon>Embryophyta</taxon>
        <taxon>Tracheophyta</taxon>
        <taxon>Spermatophyta</taxon>
        <taxon>Magnoliopsida</taxon>
        <taxon>Liliopsida</taxon>
        <taxon>Poales</taxon>
        <taxon>Poaceae</taxon>
        <taxon>PACMAD clade</taxon>
        <taxon>Arundinoideae</taxon>
        <taxon>Arundineae</taxon>
        <taxon>Arundo</taxon>
    </lineage>
</organism>